<proteinExistence type="predicted"/>
<comment type="caution">
    <text evidence="1">The sequence shown here is derived from an EMBL/GenBank/DDBJ whole genome shotgun (WGS) entry which is preliminary data.</text>
</comment>
<dbReference type="Gene3D" id="3.30.420.10">
    <property type="entry name" value="Ribonuclease H-like superfamily/Ribonuclease H"/>
    <property type="match status" value="1"/>
</dbReference>
<sequence>MNGDILDVTIFTDEIWFHLEGCMTHKTENPHVICEALLHPLKIGFHKTNDIHVLRLNHVNHVYYVINNHIPFINQFHDDELTNRYFQQDNAAAHTANETMAFLKQFHK</sequence>
<organism evidence="1 2">
    <name type="scientific">Asbolus verrucosus</name>
    <name type="common">Desert ironclad beetle</name>
    <dbReference type="NCBI Taxonomy" id="1661398"/>
    <lineage>
        <taxon>Eukaryota</taxon>
        <taxon>Metazoa</taxon>
        <taxon>Ecdysozoa</taxon>
        <taxon>Arthropoda</taxon>
        <taxon>Hexapoda</taxon>
        <taxon>Insecta</taxon>
        <taxon>Pterygota</taxon>
        <taxon>Neoptera</taxon>
        <taxon>Endopterygota</taxon>
        <taxon>Coleoptera</taxon>
        <taxon>Polyphaga</taxon>
        <taxon>Cucujiformia</taxon>
        <taxon>Tenebrionidae</taxon>
        <taxon>Pimeliinae</taxon>
        <taxon>Asbolus</taxon>
    </lineage>
</organism>
<name>A0A482V785_ASBVE</name>
<evidence type="ECO:0008006" key="3">
    <source>
        <dbReference type="Google" id="ProtNLM"/>
    </source>
</evidence>
<protein>
    <recommendedName>
        <fullName evidence="3">DDE 3 domain containing protein</fullName>
    </recommendedName>
</protein>
<dbReference type="InterPro" id="IPR036397">
    <property type="entry name" value="RNaseH_sf"/>
</dbReference>
<dbReference type="Proteomes" id="UP000292052">
    <property type="component" value="Unassembled WGS sequence"/>
</dbReference>
<dbReference type="OrthoDB" id="8187225at2759"/>
<dbReference type="GO" id="GO:0003676">
    <property type="term" value="F:nucleic acid binding"/>
    <property type="evidence" value="ECO:0007669"/>
    <property type="project" value="InterPro"/>
</dbReference>
<dbReference type="EMBL" id="QDEB01135348">
    <property type="protein sequence ID" value="RZB38615.1"/>
    <property type="molecule type" value="Genomic_DNA"/>
</dbReference>
<evidence type="ECO:0000313" key="2">
    <source>
        <dbReference type="Proteomes" id="UP000292052"/>
    </source>
</evidence>
<reference evidence="1 2" key="1">
    <citation type="submission" date="2017-03" db="EMBL/GenBank/DDBJ databases">
        <title>Genome of the blue death feigning beetle - Asbolus verrucosus.</title>
        <authorList>
            <person name="Rider S.D."/>
        </authorList>
    </citation>
    <scope>NUCLEOTIDE SEQUENCE [LARGE SCALE GENOMIC DNA]</scope>
    <source>
        <strain evidence="1">Butters</strain>
        <tissue evidence="1">Head and leg muscle</tissue>
    </source>
</reference>
<dbReference type="AlphaFoldDB" id="A0A482V785"/>
<accession>A0A482V785</accession>
<gene>
    <name evidence="1" type="ORF">BDFB_013709</name>
</gene>
<keyword evidence="2" id="KW-1185">Reference proteome</keyword>
<evidence type="ECO:0000313" key="1">
    <source>
        <dbReference type="EMBL" id="RZB38615.1"/>
    </source>
</evidence>